<feature type="non-terminal residue" evidence="3">
    <location>
        <position position="1"/>
    </location>
</feature>
<evidence type="ECO:0000256" key="1">
    <source>
        <dbReference type="SAM" id="MobiDB-lite"/>
    </source>
</evidence>
<organism evidence="3 4">
    <name type="scientific">Exocentrus adspersus</name>
    <dbReference type="NCBI Taxonomy" id="1586481"/>
    <lineage>
        <taxon>Eukaryota</taxon>
        <taxon>Metazoa</taxon>
        <taxon>Ecdysozoa</taxon>
        <taxon>Arthropoda</taxon>
        <taxon>Hexapoda</taxon>
        <taxon>Insecta</taxon>
        <taxon>Pterygota</taxon>
        <taxon>Neoptera</taxon>
        <taxon>Endopterygota</taxon>
        <taxon>Coleoptera</taxon>
        <taxon>Polyphaga</taxon>
        <taxon>Cucujiformia</taxon>
        <taxon>Chrysomeloidea</taxon>
        <taxon>Cerambycidae</taxon>
        <taxon>Lamiinae</taxon>
        <taxon>Acanthocinini</taxon>
        <taxon>Exocentrus</taxon>
    </lineage>
</organism>
<dbReference type="Proteomes" id="UP001159042">
    <property type="component" value="Unassembled WGS sequence"/>
</dbReference>
<dbReference type="AlphaFoldDB" id="A0AAV8W7C5"/>
<proteinExistence type="predicted"/>
<feature type="compositionally biased region" description="Low complexity" evidence="1">
    <location>
        <begin position="221"/>
        <end position="234"/>
    </location>
</feature>
<reference evidence="3 4" key="1">
    <citation type="journal article" date="2023" name="Insect Mol. Biol.">
        <title>Genome sequencing provides insights into the evolution of gene families encoding plant cell wall-degrading enzymes in longhorned beetles.</title>
        <authorList>
            <person name="Shin N.R."/>
            <person name="Okamura Y."/>
            <person name="Kirsch R."/>
            <person name="Pauchet Y."/>
        </authorList>
    </citation>
    <scope>NUCLEOTIDE SEQUENCE [LARGE SCALE GENOMIC DNA]</scope>
    <source>
        <strain evidence="3">EAD_L_NR</strain>
    </source>
</reference>
<name>A0AAV8W7C5_9CUCU</name>
<feature type="signal peptide" evidence="2">
    <location>
        <begin position="1"/>
        <end position="24"/>
    </location>
</feature>
<evidence type="ECO:0000313" key="3">
    <source>
        <dbReference type="EMBL" id="KAJ8922555.1"/>
    </source>
</evidence>
<sequence length="626" mass="70488">IMRNRNKRWILFWFLIPILQLAFSKEVNNLNNLTEHAKSDDPNLRGLFSPRIDYEQWKPLGRGDPLKNDPTYDYVPPVLDRVQYWVDPALRKPDPPVQGETKKTEILLLGVTSKKPAIGSSQADSRRDTYDPYQKFVPGSNYHPNSNQRIARPSFIPSIATSFFPSFFASNKNRHSDRTTFSKGTEQRVPYTMLMPPPPVEPKPVLEQQSQIFTQRPLQQTSPPTTPSSDTTSSVTIQTANLVYQSSGLSDGSEWNSNANNQNVNWASTTSKGSIPDYKEDLVYNPHLVPPESYMQIDFASQNYSNKPLLAADSNQNNNYVTPPSDVMFKGQVSDDNIDISNTYVKIGKPEAEVHSTGFGISNGPIKSVVRHPVPVVMFPHMSLPKVTTKPKISPLTMQVIQEMQTMHPPPVTQTPAFMKITNPVAKILEKEKSKPVAFEDSSNHLSTFVTLPTTTTEQVVTTTTTEPAVTTMTSLTTDPLFKHYKQPSEPLKGPLYLIIQGHSKVKTYGPSKQIHGISVQETNEISDDKYEKGQYEVKHLHGFHRESNKEEPRQARSGNLQTLKHVIQTGLGAIDFSGIEEVQKRSDNDFQEAELQQGYEVADEDDVTTERYYRGIVEEARKLNV</sequence>
<accession>A0AAV8W7C5</accession>
<feature type="region of interest" description="Disordered" evidence="1">
    <location>
        <begin position="214"/>
        <end position="234"/>
    </location>
</feature>
<evidence type="ECO:0000313" key="4">
    <source>
        <dbReference type="Proteomes" id="UP001159042"/>
    </source>
</evidence>
<comment type="caution">
    <text evidence="3">The sequence shown here is derived from an EMBL/GenBank/DDBJ whole genome shotgun (WGS) entry which is preliminary data.</text>
</comment>
<evidence type="ECO:0000256" key="2">
    <source>
        <dbReference type="SAM" id="SignalP"/>
    </source>
</evidence>
<gene>
    <name evidence="3" type="ORF">NQ315_007585</name>
</gene>
<protein>
    <submittedName>
        <fullName evidence="3">Uncharacterized protein</fullName>
    </submittedName>
</protein>
<dbReference type="EMBL" id="JANEYG010000006">
    <property type="protein sequence ID" value="KAJ8922555.1"/>
    <property type="molecule type" value="Genomic_DNA"/>
</dbReference>
<keyword evidence="2" id="KW-0732">Signal</keyword>
<keyword evidence="4" id="KW-1185">Reference proteome</keyword>
<feature type="chain" id="PRO_5043809978" evidence="2">
    <location>
        <begin position="25"/>
        <end position="626"/>
    </location>
</feature>